<dbReference type="PANTHER" id="PTHR48111">
    <property type="entry name" value="REGULATOR OF RPOS"/>
    <property type="match status" value="1"/>
</dbReference>
<keyword evidence="1 3" id="KW-0238">DNA-binding</keyword>
<feature type="domain" description="OmpR/PhoB-type" evidence="5">
    <location>
        <begin position="124"/>
        <end position="218"/>
    </location>
</feature>
<dbReference type="Proteomes" id="UP000094501">
    <property type="component" value="Unassembled WGS sequence"/>
</dbReference>
<protein>
    <submittedName>
        <fullName evidence="6">Two-component system response regulator</fullName>
    </submittedName>
</protein>
<sequence length="218" mass="24157">MRILLIEDEPLLGDAIATHLKRANHAVDWVQRLDDGEAALRAVDYGLVLLDLHLPDGRGLDLLRALRAVDDNRPVIILTARDQIRDRIDGLNAGADDYLVKPFDLDELVARIAAVQRRSAEKASSSFRVGDLVVDQLARKICRDGAEIQLTAREWAVLDCLAGRLGATFSRAQLEESLYAFGSEIESNAVEVYVSRLRKKLGTDVIRTVRGVGYRLDG</sequence>
<accession>A0A1E3W198</accession>
<dbReference type="Gene3D" id="1.10.10.10">
    <property type="entry name" value="Winged helix-like DNA-binding domain superfamily/Winged helix DNA-binding domain"/>
    <property type="match status" value="1"/>
</dbReference>
<evidence type="ECO:0000256" key="1">
    <source>
        <dbReference type="ARBA" id="ARBA00023125"/>
    </source>
</evidence>
<dbReference type="SMART" id="SM00862">
    <property type="entry name" value="Trans_reg_C"/>
    <property type="match status" value="1"/>
</dbReference>
<feature type="modified residue" description="4-aspartylphosphate" evidence="2">
    <location>
        <position position="51"/>
    </location>
</feature>
<feature type="DNA-binding region" description="OmpR/PhoB-type" evidence="3">
    <location>
        <begin position="124"/>
        <end position="218"/>
    </location>
</feature>
<evidence type="ECO:0000259" key="4">
    <source>
        <dbReference type="PROSITE" id="PS50110"/>
    </source>
</evidence>
<dbReference type="GO" id="GO:0005829">
    <property type="term" value="C:cytosol"/>
    <property type="evidence" value="ECO:0007669"/>
    <property type="project" value="TreeGrafter"/>
</dbReference>
<dbReference type="PROSITE" id="PS51755">
    <property type="entry name" value="OMPR_PHOB"/>
    <property type="match status" value="1"/>
</dbReference>
<dbReference type="InterPro" id="IPR039420">
    <property type="entry name" value="WalR-like"/>
</dbReference>
<keyword evidence="2" id="KW-0597">Phosphoprotein</keyword>
<dbReference type="PROSITE" id="PS50110">
    <property type="entry name" value="RESPONSE_REGULATORY"/>
    <property type="match status" value="1"/>
</dbReference>
<evidence type="ECO:0000259" key="5">
    <source>
        <dbReference type="PROSITE" id="PS51755"/>
    </source>
</evidence>
<dbReference type="RefSeq" id="WP_069437231.1">
    <property type="nucleotide sequence ID" value="NZ_LPWG01000011.1"/>
</dbReference>
<dbReference type="SUPFAM" id="SSF52172">
    <property type="entry name" value="CheY-like"/>
    <property type="match status" value="1"/>
</dbReference>
<dbReference type="CDD" id="cd17624">
    <property type="entry name" value="REC_OmpR_PmrA-like"/>
    <property type="match status" value="1"/>
</dbReference>
<dbReference type="InterPro" id="IPR001789">
    <property type="entry name" value="Sig_transdc_resp-reg_receiver"/>
</dbReference>
<dbReference type="EMBL" id="LPWG01000011">
    <property type="protein sequence ID" value="ODR99291.1"/>
    <property type="molecule type" value="Genomic_DNA"/>
</dbReference>
<dbReference type="STRING" id="1774968.AUC68_04665"/>
<evidence type="ECO:0000313" key="7">
    <source>
        <dbReference type="Proteomes" id="UP000094501"/>
    </source>
</evidence>
<evidence type="ECO:0000256" key="2">
    <source>
        <dbReference type="PROSITE-ProRule" id="PRU00169"/>
    </source>
</evidence>
<dbReference type="GO" id="GO:0006355">
    <property type="term" value="P:regulation of DNA-templated transcription"/>
    <property type="evidence" value="ECO:0007669"/>
    <property type="project" value="InterPro"/>
</dbReference>
<dbReference type="CDD" id="cd00383">
    <property type="entry name" value="trans_reg_C"/>
    <property type="match status" value="1"/>
</dbReference>
<dbReference type="InterPro" id="IPR036388">
    <property type="entry name" value="WH-like_DNA-bd_sf"/>
</dbReference>
<dbReference type="GO" id="GO:0000976">
    <property type="term" value="F:transcription cis-regulatory region binding"/>
    <property type="evidence" value="ECO:0007669"/>
    <property type="project" value="TreeGrafter"/>
</dbReference>
<evidence type="ECO:0000256" key="3">
    <source>
        <dbReference type="PROSITE-ProRule" id="PRU01091"/>
    </source>
</evidence>
<dbReference type="InterPro" id="IPR011006">
    <property type="entry name" value="CheY-like_superfamily"/>
</dbReference>
<dbReference type="InterPro" id="IPR001867">
    <property type="entry name" value="OmpR/PhoB-type_DNA-bd"/>
</dbReference>
<dbReference type="OrthoDB" id="9802426at2"/>
<comment type="caution">
    <text evidence="6">The sequence shown here is derived from an EMBL/GenBank/DDBJ whole genome shotgun (WGS) entry which is preliminary data.</text>
</comment>
<keyword evidence="7" id="KW-1185">Reference proteome</keyword>
<reference evidence="6 7" key="1">
    <citation type="journal article" date="2016" name="Environ. Microbiol.">
        <title>New Methyloceanibacter diversity from North Sea sediments includes methanotroph containing solely the soluble methane monooxygenase.</title>
        <authorList>
            <person name="Vekeman B."/>
            <person name="Kerckhof F.M."/>
            <person name="Cremers G."/>
            <person name="de Vos P."/>
            <person name="Vandamme P."/>
            <person name="Boon N."/>
            <person name="Op den Camp H.J."/>
            <person name="Heylen K."/>
        </authorList>
    </citation>
    <scope>NUCLEOTIDE SEQUENCE [LARGE SCALE GENOMIC DNA]</scope>
    <source>
        <strain evidence="6 7">R-67174</strain>
    </source>
</reference>
<dbReference type="SMART" id="SM00448">
    <property type="entry name" value="REC"/>
    <property type="match status" value="1"/>
</dbReference>
<name>A0A1E3W198_9HYPH</name>
<dbReference type="Pfam" id="PF00486">
    <property type="entry name" value="Trans_reg_C"/>
    <property type="match status" value="1"/>
</dbReference>
<feature type="domain" description="Response regulatory" evidence="4">
    <location>
        <begin position="2"/>
        <end position="116"/>
    </location>
</feature>
<evidence type="ECO:0000313" key="6">
    <source>
        <dbReference type="EMBL" id="ODR99291.1"/>
    </source>
</evidence>
<dbReference type="GO" id="GO:0000156">
    <property type="term" value="F:phosphorelay response regulator activity"/>
    <property type="evidence" value="ECO:0007669"/>
    <property type="project" value="TreeGrafter"/>
</dbReference>
<dbReference type="Pfam" id="PF00072">
    <property type="entry name" value="Response_reg"/>
    <property type="match status" value="1"/>
</dbReference>
<proteinExistence type="predicted"/>
<dbReference type="GO" id="GO:0032993">
    <property type="term" value="C:protein-DNA complex"/>
    <property type="evidence" value="ECO:0007669"/>
    <property type="project" value="TreeGrafter"/>
</dbReference>
<dbReference type="AlphaFoldDB" id="A0A1E3W198"/>
<dbReference type="PANTHER" id="PTHR48111:SF36">
    <property type="entry name" value="TRANSCRIPTIONAL REGULATORY PROTEIN CUTR"/>
    <property type="match status" value="1"/>
</dbReference>
<dbReference type="Gene3D" id="6.10.250.690">
    <property type="match status" value="1"/>
</dbReference>
<organism evidence="6 7">
    <name type="scientific">Methyloceanibacter methanicus</name>
    <dbReference type="NCBI Taxonomy" id="1774968"/>
    <lineage>
        <taxon>Bacteria</taxon>
        <taxon>Pseudomonadati</taxon>
        <taxon>Pseudomonadota</taxon>
        <taxon>Alphaproteobacteria</taxon>
        <taxon>Hyphomicrobiales</taxon>
        <taxon>Hyphomicrobiaceae</taxon>
        <taxon>Methyloceanibacter</taxon>
    </lineage>
</organism>
<gene>
    <name evidence="6" type="ORF">AUC68_04665</name>
</gene>
<dbReference type="Gene3D" id="3.40.50.2300">
    <property type="match status" value="1"/>
</dbReference>